<name>A0A396C6Y0_BACFG</name>
<evidence type="ECO:0000313" key="2">
    <source>
        <dbReference type="Proteomes" id="UP000266644"/>
    </source>
</evidence>
<sequence>MRNYIGKTLPDGQVKYIEVDYCNGADDMTSCLNNFYKSEKRTDDLLNLGDLHALGPSPYGKFTGCGDETHCRAQIRDYGGKAKDNRATVCASKEEFLAMKSNTYLYQDGCWLFSPDNGNPLTGLTLKELDEKGEFNPYDINKFRTWKEMEAKAIEEKAAFFVYRKTRLVAVINQARQIIN</sequence>
<dbReference type="Proteomes" id="UP000266644">
    <property type="component" value="Unassembled WGS sequence"/>
</dbReference>
<proteinExistence type="predicted"/>
<evidence type="ECO:0000313" key="1">
    <source>
        <dbReference type="EMBL" id="RHH14472.1"/>
    </source>
</evidence>
<reference evidence="1 2" key="1">
    <citation type="submission" date="2018-08" db="EMBL/GenBank/DDBJ databases">
        <title>A genome reference for cultivated species of the human gut microbiota.</title>
        <authorList>
            <person name="Zou Y."/>
            <person name="Xue W."/>
            <person name="Luo G."/>
        </authorList>
    </citation>
    <scope>NUCLEOTIDE SEQUENCE [LARGE SCALE GENOMIC DNA]</scope>
    <source>
        <strain evidence="1 2">AM18-6</strain>
    </source>
</reference>
<dbReference type="EMBL" id="QRJE01000008">
    <property type="protein sequence ID" value="RHH14472.1"/>
    <property type="molecule type" value="Genomic_DNA"/>
</dbReference>
<accession>A0A396C6Y0</accession>
<dbReference type="RefSeq" id="WP_122330120.1">
    <property type="nucleotide sequence ID" value="NZ_JAQDYY010000001.1"/>
</dbReference>
<organism evidence="1 2">
    <name type="scientific">Bacteroides fragilis</name>
    <dbReference type="NCBI Taxonomy" id="817"/>
    <lineage>
        <taxon>Bacteria</taxon>
        <taxon>Pseudomonadati</taxon>
        <taxon>Bacteroidota</taxon>
        <taxon>Bacteroidia</taxon>
        <taxon>Bacteroidales</taxon>
        <taxon>Bacteroidaceae</taxon>
        <taxon>Bacteroides</taxon>
    </lineage>
</organism>
<comment type="caution">
    <text evidence="1">The sequence shown here is derived from an EMBL/GenBank/DDBJ whole genome shotgun (WGS) entry which is preliminary data.</text>
</comment>
<protein>
    <submittedName>
        <fullName evidence="1">Uncharacterized protein</fullName>
    </submittedName>
</protein>
<dbReference type="AlphaFoldDB" id="A0A396C6Y0"/>
<gene>
    <name evidence="1" type="ORF">DW228_06635</name>
</gene>